<dbReference type="InterPro" id="IPR003593">
    <property type="entry name" value="AAA+_ATPase"/>
</dbReference>
<name>A0ABW1XIL1_9ALTE</name>
<dbReference type="InterPro" id="IPR050334">
    <property type="entry name" value="Molybdenum_import_ModC"/>
</dbReference>
<dbReference type="SUPFAM" id="SSF52540">
    <property type="entry name" value="P-loop containing nucleoside triphosphate hydrolases"/>
    <property type="match status" value="1"/>
</dbReference>
<dbReference type="Pfam" id="PF03459">
    <property type="entry name" value="TOBE"/>
    <property type="match status" value="1"/>
</dbReference>
<dbReference type="EMBL" id="JBHSUS010000001">
    <property type="protein sequence ID" value="MFC6439793.1"/>
    <property type="molecule type" value="Genomic_DNA"/>
</dbReference>
<dbReference type="Proteomes" id="UP001596364">
    <property type="component" value="Unassembled WGS sequence"/>
</dbReference>
<dbReference type="RefSeq" id="WP_131256683.1">
    <property type="nucleotide sequence ID" value="NZ_JBHSUS010000001.1"/>
</dbReference>
<keyword evidence="4" id="KW-0997">Cell inner membrane</keyword>
<evidence type="ECO:0000256" key="6">
    <source>
        <dbReference type="ARBA" id="ARBA00022840"/>
    </source>
</evidence>
<dbReference type="Gene3D" id="2.40.50.100">
    <property type="match status" value="1"/>
</dbReference>
<reference evidence="13" key="1">
    <citation type="journal article" date="2019" name="Int. J. Syst. Evol. Microbiol.">
        <title>The Global Catalogue of Microorganisms (GCM) 10K type strain sequencing project: providing services to taxonomists for standard genome sequencing and annotation.</title>
        <authorList>
            <consortium name="The Broad Institute Genomics Platform"/>
            <consortium name="The Broad Institute Genome Sequencing Center for Infectious Disease"/>
            <person name="Wu L."/>
            <person name="Ma J."/>
        </authorList>
    </citation>
    <scope>NUCLEOTIDE SEQUENCE [LARGE SCALE GENOMIC DNA]</scope>
    <source>
        <strain evidence="13">CGMCC 1.16031</strain>
    </source>
</reference>
<dbReference type="InterPro" id="IPR008995">
    <property type="entry name" value="Mo/tungstate-bd_C_term_dom"/>
</dbReference>
<dbReference type="InterPro" id="IPR003439">
    <property type="entry name" value="ABC_transporter-like_ATP-bd"/>
</dbReference>
<evidence type="ECO:0000313" key="13">
    <source>
        <dbReference type="Proteomes" id="UP001596364"/>
    </source>
</evidence>
<dbReference type="PROSITE" id="PS51866">
    <property type="entry name" value="MOP"/>
    <property type="match status" value="1"/>
</dbReference>
<comment type="caution">
    <text evidence="12">The sequence shown here is derived from an EMBL/GenBank/DDBJ whole genome shotgun (WGS) entry which is preliminary data.</text>
</comment>
<dbReference type="InterPro" id="IPR011868">
    <property type="entry name" value="ModC_ABC_ATP-bd"/>
</dbReference>
<keyword evidence="7" id="KW-1278">Translocase</keyword>
<dbReference type="InterPro" id="IPR017871">
    <property type="entry name" value="ABC_transporter-like_CS"/>
</dbReference>
<dbReference type="SMART" id="SM00382">
    <property type="entry name" value="AAA"/>
    <property type="match status" value="1"/>
</dbReference>
<evidence type="ECO:0000313" key="12">
    <source>
        <dbReference type="EMBL" id="MFC6439793.1"/>
    </source>
</evidence>
<keyword evidence="6 12" id="KW-0067">ATP-binding</keyword>
<gene>
    <name evidence="12" type="primary">modC</name>
    <name evidence="12" type="ORF">ACFP85_06485</name>
</gene>
<dbReference type="SUPFAM" id="SSF50331">
    <property type="entry name" value="MOP-like"/>
    <property type="match status" value="1"/>
</dbReference>
<evidence type="ECO:0000256" key="8">
    <source>
        <dbReference type="ARBA" id="ARBA00023136"/>
    </source>
</evidence>
<keyword evidence="5" id="KW-0547">Nucleotide-binding</keyword>
<dbReference type="InterPro" id="IPR027417">
    <property type="entry name" value="P-loop_NTPase"/>
</dbReference>
<sequence>MITLQLQLVRQHFDLNINTTLPTTGITAIVGRSGCGKTSLLRAIAGLEPNCQGLIQFNNQSWLTGTVALPVEKRRIGMVFQQAFLLPHLSTEQNLLYGFNRTRKQQRTLTPELIIAMLDLKPLLGLKQHQLSGGQRQRLALGRALLTSPQLLLLDEPFAGLDQQSKAEILPFLHRISQQTKIPMLLVSHQLDDIVQLADHIVLLQQGQLVTQGPLQQQLSLQAFSAFGAMSVLHCHTATSNDDTLLTLQLGKQQLMLPYQYFNGACRLRVQAKDVAISLEPLVNSSVNNQLQATVCGFTSASHPAESIVQLQVEGQPLQALVTNRSTERLRLKADMTVYVQIKAVAIY</sequence>
<dbReference type="PROSITE" id="PS00211">
    <property type="entry name" value="ABC_TRANSPORTER_1"/>
    <property type="match status" value="1"/>
</dbReference>
<protein>
    <submittedName>
        <fullName evidence="12">Molybdenum ABC transporter ATP-binding protein</fullName>
    </submittedName>
</protein>
<dbReference type="GO" id="GO:0005524">
    <property type="term" value="F:ATP binding"/>
    <property type="evidence" value="ECO:0007669"/>
    <property type="project" value="UniProtKB-KW"/>
</dbReference>
<evidence type="ECO:0000256" key="7">
    <source>
        <dbReference type="ARBA" id="ARBA00022967"/>
    </source>
</evidence>
<evidence type="ECO:0000259" key="11">
    <source>
        <dbReference type="PROSITE" id="PS51866"/>
    </source>
</evidence>
<evidence type="ECO:0000256" key="5">
    <source>
        <dbReference type="ARBA" id="ARBA00022741"/>
    </source>
</evidence>
<dbReference type="PROSITE" id="PS50893">
    <property type="entry name" value="ABC_TRANSPORTER_2"/>
    <property type="match status" value="1"/>
</dbReference>
<dbReference type="Gene3D" id="3.40.50.300">
    <property type="entry name" value="P-loop containing nucleotide triphosphate hydrolases"/>
    <property type="match status" value="1"/>
</dbReference>
<feature type="domain" description="ABC transporter" evidence="10">
    <location>
        <begin position="4"/>
        <end position="231"/>
    </location>
</feature>
<accession>A0ABW1XIL1</accession>
<dbReference type="NCBIfam" id="TIGR02142">
    <property type="entry name" value="modC_ABC"/>
    <property type="match status" value="1"/>
</dbReference>
<keyword evidence="3 9" id="KW-0500">Molybdenum</keyword>
<feature type="domain" description="Mop" evidence="11">
    <location>
        <begin position="284"/>
        <end position="348"/>
    </location>
</feature>
<keyword evidence="13" id="KW-1185">Reference proteome</keyword>
<dbReference type="PANTHER" id="PTHR43514">
    <property type="entry name" value="ABC TRANSPORTER I FAMILY MEMBER 10"/>
    <property type="match status" value="1"/>
</dbReference>
<dbReference type="PANTHER" id="PTHR43514:SF4">
    <property type="entry name" value="ABC TRANSPORTER I FAMILY MEMBER 10"/>
    <property type="match status" value="1"/>
</dbReference>
<dbReference type="Pfam" id="PF00005">
    <property type="entry name" value="ABC_tran"/>
    <property type="match status" value="1"/>
</dbReference>
<dbReference type="InterPro" id="IPR005116">
    <property type="entry name" value="Transp-assoc_OB_typ1"/>
</dbReference>
<dbReference type="InterPro" id="IPR004606">
    <property type="entry name" value="Mop_domain"/>
</dbReference>
<evidence type="ECO:0000256" key="2">
    <source>
        <dbReference type="ARBA" id="ARBA00022475"/>
    </source>
</evidence>
<evidence type="ECO:0000256" key="4">
    <source>
        <dbReference type="ARBA" id="ARBA00022519"/>
    </source>
</evidence>
<keyword evidence="1" id="KW-0813">Transport</keyword>
<organism evidence="12 13">
    <name type="scientific">Pseudobowmanella zhangzhouensis</name>
    <dbReference type="NCBI Taxonomy" id="1537679"/>
    <lineage>
        <taxon>Bacteria</taxon>
        <taxon>Pseudomonadati</taxon>
        <taxon>Pseudomonadota</taxon>
        <taxon>Gammaproteobacteria</taxon>
        <taxon>Alteromonadales</taxon>
        <taxon>Alteromonadaceae</taxon>
    </lineage>
</organism>
<evidence type="ECO:0000259" key="10">
    <source>
        <dbReference type="PROSITE" id="PS50893"/>
    </source>
</evidence>
<evidence type="ECO:0000256" key="3">
    <source>
        <dbReference type="ARBA" id="ARBA00022505"/>
    </source>
</evidence>
<proteinExistence type="predicted"/>
<keyword evidence="2" id="KW-1003">Cell membrane</keyword>
<keyword evidence="8" id="KW-0472">Membrane</keyword>
<evidence type="ECO:0000256" key="1">
    <source>
        <dbReference type="ARBA" id="ARBA00022448"/>
    </source>
</evidence>
<evidence type="ECO:0000256" key="9">
    <source>
        <dbReference type="PROSITE-ProRule" id="PRU01213"/>
    </source>
</evidence>